<dbReference type="OrthoDB" id="9764035at2"/>
<evidence type="ECO:0000259" key="11">
    <source>
        <dbReference type="Pfam" id="PF07685"/>
    </source>
</evidence>
<dbReference type="InterPro" id="IPR002586">
    <property type="entry name" value="CobQ/CobB/MinD/ParA_Nub-bd_dom"/>
</dbReference>
<keyword evidence="5" id="KW-0436">Ligase</keyword>
<keyword evidence="9" id="KW-0315">Glutamine amidotransferase</keyword>
<keyword evidence="6" id="KW-0547">Nucleotide-binding</keyword>
<keyword evidence="7" id="KW-0067">ATP-binding</keyword>
<dbReference type="RefSeq" id="WP_140587225.1">
    <property type="nucleotide sequence ID" value="NZ_VFRR01000004.1"/>
</dbReference>
<evidence type="ECO:0000259" key="10">
    <source>
        <dbReference type="Pfam" id="PF01656"/>
    </source>
</evidence>
<evidence type="ECO:0000256" key="6">
    <source>
        <dbReference type="ARBA" id="ARBA00022741"/>
    </source>
</evidence>
<evidence type="ECO:0000313" key="12">
    <source>
        <dbReference type="EMBL" id="TPE54643.1"/>
    </source>
</evidence>
<sequence length="439" mass="47847">MSSDQVLCPALFLAAPASGQGKTTITAVLARYFCSQGKRVTVFKTGPDYLDPQILAQASGRPVEQLDIWMAGEHYCRQRLYEAALCSDLILVEGVMGMFDGTPSSADLAALFGIPIAIVMDVGGMAQTAAALVHGMATFREDIKIAGLIANRCGSDYHASLIADALPSDIPLLAALSREERVRLPERHLGLVQAAEMRDELEEKLVESLTWLHQPRNAPLLTLPEPVLFRADLKGQIKVGQHLSGKTIAIARDEAFSFAYAANILLLQQLGATIEYFSPLRDSQLPQSVDALWLPGGYPELHADELAKNQSMKKEILAFYLSEKPILAECGGMMYCLDHLHTLDGISYEMLGLISGEGIMRDKGGCQGMQTAMLPEGVVRAHSHHRSMTQGTPDPIAYGKRQRHSAPGEEIFRCKGLTATYLHLFFPSNPEAIAAIFSK</sequence>
<dbReference type="InterPro" id="IPR027417">
    <property type="entry name" value="P-loop_NTPase"/>
</dbReference>
<reference evidence="12 13" key="1">
    <citation type="submission" date="2019-06" db="EMBL/GenBank/DDBJ databases">
        <title>A novel bacterium of genus Marinomonas, isolated from coastal sand.</title>
        <authorList>
            <person name="Huang H."/>
            <person name="Mo K."/>
            <person name="Hu Y."/>
        </authorList>
    </citation>
    <scope>NUCLEOTIDE SEQUENCE [LARGE SCALE GENOMIC DNA]</scope>
    <source>
        <strain evidence="12 13">HB171799</strain>
    </source>
</reference>
<feature type="domain" description="CobB/CobQ-like glutamine amidotransferase" evidence="11">
    <location>
        <begin position="247"/>
        <end position="429"/>
    </location>
</feature>
<keyword evidence="13" id="KW-1185">Reference proteome</keyword>
<comment type="similarity">
    <text evidence="3">Belongs to the CobB/CobQ family. CobQ subfamily.</text>
</comment>
<dbReference type="InterPro" id="IPR029062">
    <property type="entry name" value="Class_I_gatase-like"/>
</dbReference>
<organism evidence="12 13">
    <name type="scientific">Maribrevibacterium harenarium</name>
    <dbReference type="NCBI Taxonomy" id="2589817"/>
    <lineage>
        <taxon>Bacteria</taxon>
        <taxon>Pseudomonadati</taxon>
        <taxon>Pseudomonadota</taxon>
        <taxon>Gammaproteobacteria</taxon>
        <taxon>Oceanospirillales</taxon>
        <taxon>Oceanospirillaceae</taxon>
        <taxon>Maribrevibacterium</taxon>
    </lineage>
</organism>
<dbReference type="EMBL" id="VFRR01000004">
    <property type="protein sequence ID" value="TPE54643.1"/>
    <property type="molecule type" value="Genomic_DNA"/>
</dbReference>
<evidence type="ECO:0000256" key="7">
    <source>
        <dbReference type="ARBA" id="ARBA00022840"/>
    </source>
</evidence>
<dbReference type="Pfam" id="PF07685">
    <property type="entry name" value="GATase_3"/>
    <property type="match status" value="1"/>
</dbReference>
<dbReference type="GO" id="GO:0009236">
    <property type="term" value="P:cobalamin biosynthetic process"/>
    <property type="evidence" value="ECO:0007669"/>
    <property type="project" value="UniProtKB-KW"/>
</dbReference>
<dbReference type="GO" id="GO:0042242">
    <property type="term" value="F:cobyrinic acid a,c-diamide synthase activity"/>
    <property type="evidence" value="ECO:0007669"/>
    <property type="project" value="InterPro"/>
</dbReference>
<evidence type="ECO:0000256" key="2">
    <source>
        <dbReference type="ARBA" id="ARBA00004953"/>
    </source>
</evidence>
<comment type="cofactor">
    <cofactor evidence="1">
        <name>Mg(2+)</name>
        <dbReference type="ChEBI" id="CHEBI:18420"/>
    </cofactor>
</comment>
<evidence type="ECO:0000256" key="3">
    <source>
        <dbReference type="ARBA" id="ARBA00006205"/>
    </source>
</evidence>
<name>A0A501X2G4_9GAMM</name>
<comment type="pathway">
    <text evidence="2">Cofactor biosynthesis; adenosylcobalamin biosynthesis.</text>
</comment>
<dbReference type="InterPro" id="IPR011698">
    <property type="entry name" value="GATase_3"/>
</dbReference>
<protein>
    <submittedName>
        <fullName evidence="12">Cobyrinate a,c-diamide synthase</fullName>
    </submittedName>
</protein>
<accession>A0A501X2G4</accession>
<proteinExistence type="inferred from homology"/>
<evidence type="ECO:0000256" key="8">
    <source>
        <dbReference type="ARBA" id="ARBA00022842"/>
    </source>
</evidence>
<dbReference type="Gene3D" id="3.40.50.300">
    <property type="entry name" value="P-loop containing nucleotide triphosphate hydrolases"/>
    <property type="match status" value="1"/>
</dbReference>
<dbReference type="SUPFAM" id="SSF52317">
    <property type="entry name" value="Class I glutamine amidotransferase-like"/>
    <property type="match status" value="1"/>
</dbReference>
<comment type="caution">
    <text evidence="12">The sequence shown here is derived from an EMBL/GenBank/DDBJ whole genome shotgun (WGS) entry which is preliminary data.</text>
</comment>
<evidence type="ECO:0000256" key="1">
    <source>
        <dbReference type="ARBA" id="ARBA00001946"/>
    </source>
</evidence>
<evidence type="ECO:0000256" key="5">
    <source>
        <dbReference type="ARBA" id="ARBA00022598"/>
    </source>
</evidence>
<gene>
    <name evidence="12" type="ORF">FJM67_03165</name>
</gene>
<dbReference type="NCBIfam" id="NF002204">
    <property type="entry name" value="PRK01077.1"/>
    <property type="match status" value="1"/>
</dbReference>
<dbReference type="GO" id="GO:0005524">
    <property type="term" value="F:ATP binding"/>
    <property type="evidence" value="ECO:0007669"/>
    <property type="project" value="UniProtKB-KW"/>
</dbReference>
<dbReference type="PROSITE" id="PS51274">
    <property type="entry name" value="GATASE_COBBQ"/>
    <property type="match status" value="1"/>
</dbReference>
<dbReference type="PANTHER" id="PTHR43873:SF1">
    <property type="entry name" value="COBYRINATE A,C-DIAMIDE SYNTHASE"/>
    <property type="match status" value="1"/>
</dbReference>
<dbReference type="PANTHER" id="PTHR43873">
    <property type="entry name" value="COBYRINATE A,C-DIAMIDE SYNTHASE"/>
    <property type="match status" value="1"/>
</dbReference>
<evidence type="ECO:0000313" key="13">
    <source>
        <dbReference type="Proteomes" id="UP000315901"/>
    </source>
</evidence>
<feature type="domain" description="CobQ/CobB/MinD/ParA nucleotide binding" evidence="10">
    <location>
        <begin position="12"/>
        <end position="189"/>
    </location>
</feature>
<dbReference type="Pfam" id="PF01656">
    <property type="entry name" value="CbiA"/>
    <property type="match status" value="1"/>
</dbReference>
<dbReference type="Proteomes" id="UP000315901">
    <property type="component" value="Unassembled WGS sequence"/>
</dbReference>
<keyword evidence="4" id="KW-0169">Cobalamin biosynthesis</keyword>
<evidence type="ECO:0000256" key="9">
    <source>
        <dbReference type="ARBA" id="ARBA00022962"/>
    </source>
</evidence>
<dbReference type="Gene3D" id="3.40.50.880">
    <property type="match status" value="1"/>
</dbReference>
<evidence type="ECO:0000256" key="4">
    <source>
        <dbReference type="ARBA" id="ARBA00022573"/>
    </source>
</evidence>
<dbReference type="SUPFAM" id="SSF52540">
    <property type="entry name" value="P-loop containing nucleoside triphosphate hydrolases"/>
    <property type="match status" value="1"/>
</dbReference>
<dbReference type="AlphaFoldDB" id="A0A501X2G4"/>
<keyword evidence="8" id="KW-0460">Magnesium</keyword>
<dbReference type="InterPro" id="IPR004484">
    <property type="entry name" value="CbiA/CobB_synth"/>
</dbReference>